<name>I1YHF6_METFJ</name>
<dbReference type="eggNOG" id="ENOG5032Z6F">
    <property type="taxonomic scope" value="Bacteria"/>
</dbReference>
<dbReference type="AlphaFoldDB" id="I1YHF6"/>
<keyword evidence="1" id="KW-0812">Transmembrane</keyword>
<protein>
    <recommendedName>
        <fullName evidence="4">Transmembrane protein</fullName>
    </recommendedName>
</protein>
<dbReference type="InterPro" id="IPR016768">
    <property type="entry name" value="UCP019883"/>
</dbReference>
<accession>I1YHF6</accession>
<gene>
    <name evidence="2" type="ordered locus">Q7C_1196</name>
</gene>
<dbReference type="RefSeq" id="WP_014703769.1">
    <property type="nucleotide sequence ID" value="NC_017856.1"/>
</dbReference>
<evidence type="ECO:0000256" key="1">
    <source>
        <dbReference type="SAM" id="Phobius"/>
    </source>
</evidence>
<proteinExistence type="predicted"/>
<dbReference type="KEGG" id="mec:Q7C_1196"/>
<keyword evidence="1" id="KW-0472">Membrane</keyword>
<dbReference type="STRING" id="754477.Q7C_1196"/>
<organism evidence="2 3">
    <name type="scientific">Methylophaga frappieri (strain ATCC BAA-2434 / DSM 25690 / JAM7)</name>
    <dbReference type="NCBI Taxonomy" id="754477"/>
    <lineage>
        <taxon>Bacteria</taxon>
        <taxon>Pseudomonadati</taxon>
        <taxon>Pseudomonadota</taxon>
        <taxon>Gammaproteobacteria</taxon>
        <taxon>Thiotrichales</taxon>
        <taxon>Piscirickettsiaceae</taxon>
        <taxon>Methylophaga</taxon>
    </lineage>
</organism>
<feature type="transmembrane region" description="Helical" evidence="1">
    <location>
        <begin position="36"/>
        <end position="56"/>
    </location>
</feature>
<keyword evidence="1" id="KW-1133">Transmembrane helix</keyword>
<reference evidence="2 3" key="1">
    <citation type="journal article" date="2012" name="J. Bacteriol.">
        <title>Complete genome sequences of Methylophaga sp. strain JAM1 and Methylophaga sp. strain JAM7.</title>
        <authorList>
            <person name="Villeneuve C."/>
            <person name="Martineau C."/>
            <person name="Mauffrey F."/>
            <person name="Villemur R."/>
        </authorList>
    </citation>
    <scope>NUCLEOTIDE SEQUENCE [LARGE SCALE GENOMIC DNA]</scope>
    <source>
        <strain evidence="2 3">JAM7</strain>
    </source>
</reference>
<dbReference type="HOGENOM" id="CLU_159301_1_0_6"/>
<evidence type="ECO:0000313" key="2">
    <source>
        <dbReference type="EMBL" id="AFJ02349.1"/>
    </source>
</evidence>
<evidence type="ECO:0008006" key="4">
    <source>
        <dbReference type="Google" id="ProtNLM"/>
    </source>
</evidence>
<sequence>MIWLLVLTYLVLANLPWVNERLFLMVKFASGKKSAWWRLLETLVYYFVALLAGVGYEMQYAGNVYQQDWEFFVTTLSLFLTFSVMGVIYRHQWLPMQKKVR</sequence>
<evidence type="ECO:0000313" key="3">
    <source>
        <dbReference type="Proteomes" id="UP000009145"/>
    </source>
</evidence>
<keyword evidence="3" id="KW-1185">Reference proteome</keyword>
<dbReference type="Pfam" id="PF10993">
    <property type="entry name" value="DUF2818"/>
    <property type="match status" value="1"/>
</dbReference>
<dbReference type="OrthoDB" id="5785537at2"/>
<dbReference type="EMBL" id="CP003380">
    <property type="protein sequence ID" value="AFJ02349.1"/>
    <property type="molecule type" value="Genomic_DNA"/>
</dbReference>
<dbReference type="PATRIC" id="fig|754477.3.peg.1176"/>
<feature type="transmembrane region" description="Helical" evidence="1">
    <location>
        <begin position="71"/>
        <end position="89"/>
    </location>
</feature>
<dbReference type="Proteomes" id="UP000009145">
    <property type="component" value="Chromosome"/>
</dbReference>
<feature type="transmembrane region" description="Helical" evidence="1">
    <location>
        <begin position="6"/>
        <end position="24"/>
    </location>
</feature>